<dbReference type="AlphaFoldDB" id="A0A1C0YIY3"/>
<evidence type="ECO:0000313" key="1">
    <source>
        <dbReference type="EMBL" id="OCS87127.1"/>
    </source>
</evidence>
<reference evidence="1 2" key="1">
    <citation type="submission" date="2016-07" db="EMBL/GenBank/DDBJ databases">
        <title>Caryophanon latum genome sequencing.</title>
        <authorList>
            <person name="Verma A."/>
            <person name="Pal Y."/>
            <person name="Krishnamurthi S."/>
        </authorList>
    </citation>
    <scope>NUCLEOTIDE SEQUENCE [LARGE SCALE GENOMIC DNA]</scope>
    <source>
        <strain evidence="1 2">DSM 14151</strain>
    </source>
</reference>
<keyword evidence="2" id="KW-1185">Reference proteome</keyword>
<dbReference type="EMBL" id="MATO01000057">
    <property type="protein sequence ID" value="OCS87127.1"/>
    <property type="molecule type" value="Genomic_DNA"/>
</dbReference>
<gene>
    <name evidence="1" type="ORF">A6K76_13970</name>
</gene>
<accession>A0A1C0YIY3</accession>
<sequence>MKDENLVDAFGTWEALSQTPETRFAYEIRLKVIINDKARLSDAIDKGEERGTGKRNSKSST</sequence>
<name>A0A1C0YIY3_9BACL</name>
<evidence type="ECO:0000313" key="2">
    <source>
        <dbReference type="Proteomes" id="UP000093482"/>
    </source>
</evidence>
<comment type="caution">
    <text evidence="1">The sequence shown here is derived from an EMBL/GenBank/DDBJ whole genome shotgun (WGS) entry which is preliminary data.</text>
</comment>
<organism evidence="1 2">
    <name type="scientific">Caryophanon latum</name>
    <dbReference type="NCBI Taxonomy" id="33977"/>
    <lineage>
        <taxon>Bacteria</taxon>
        <taxon>Bacillati</taxon>
        <taxon>Bacillota</taxon>
        <taxon>Bacilli</taxon>
        <taxon>Bacillales</taxon>
        <taxon>Caryophanaceae</taxon>
        <taxon>Caryophanon</taxon>
    </lineage>
</organism>
<proteinExistence type="predicted"/>
<protein>
    <submittedName>
        <fullName evidence="1">Uncharacterized protein</fullName>
    </submittedName>
</protein>
<dbReference type="Proteomes" id="UP000093482">
    <property type="component" value="Unassembled WGS sequence"/>
</dbReference>